<protein>
    <recommendedName>
        <fullName evidence="3">MarR family protein</fullName>
    </recommendedName>
</protein>
<gene>
    <name evidence="1" type="ORF">Pla22_46520</name>
</gene>
<accession>A0A5C5WH86</accession>
<dbReference type="Gene3D" id="1.10.10.10">
    <property type="entry name" value="Winged helix-like DNA-binding domain superfamily/Winged helix DNA-binding domain"/>
    <property type="match status" value="1"/>
</dbReference>
<dbReference type="Proteomes" id="UP000316598">
    <property type="component" value="Unassembled WGS sequence"/>
</dbReference>
<proteinExistence type="predicted"/>
<name>A0A5C5WH86_9BACT</name>
<evidence type="ECO:0008006" key="3">
    <source>
        <dbReference type="Google" id="ProtNLM"/>
    </source>
</evidence>
<dbReference type="InterPro" id="IPR036388">
    <property type="entry name" value="WH-like_DNA-bd_sf"/>
</dbReference>
<keyword evidence="2" id="KW-1185">Reference proteome</keyword>
<dbReference type="InterPro" id="IPR036390">
    <property type="entry name" value="WH_DNA-bd_sf"/>
</dbReference>
<comment type="caution">
    <text evidence="1">The sequence shown here is derived from an EMBL/GenBank/DDBJ whole genome shotgun (WGS) entry which is preliminary data.</text>
</comment>
<reference evidence="1 2" key="1">
    <citation type="submission" date="2019-02" db="EMBL/GenBank/DDBJ databases">
        <title>Deep-cultivation of Planctomycetes and their phenomic and genomic characterization uncovers novel biology.</title>
        <authorList>
            <person name="Wiegand S."/>
            <person name="Jogler M."/>
            <person name="Boedeker C."/>
            <person name="Pinto D."/>
            <person name="Vollmers J."/>
            <person name="Rivas-Marin E."/>
            <person name="Kohn T."/>
            <person name="Peeters S.H."/>
            <person name="Heuer A."/>
            <person name="Rast P."/>
            <person name="Oberbeckmann S."/>
            <person name="Bunk B."/>
            <person name="Jeske O."/>
            <person name="Meyerdierks A."/>
            <person name="Storesund J.E."/>
            <person name="Kallscheuer N."/>
            <person name="Luecker S."/>
            <person name="Lage O.M."/>
            <person name="Pohl T."/>
            <person name="Merkel B.J."/>
            <person name="Hornburger P."/>
            <person name="Mueller R.-W."/>
            <person name="Bruemmer F."/>
            <person name="Labrenz M."/>
            <person name="Spormann A.M."/>
            <person name="Op Den Camp H."/>
            <person name="Overmann J."/>
            <person name="Amann R."/>
            <person name="Jetten M.S.M."/>
            <person name="Mascher T."/>
            <person name="Medema M.H."/>
            <person name="Devos D.P."/>
            <person name="Kaster A.-K."/>
            <person name="Ovreas L."/>
            <person name="Rohde M."/>
            <person name="Galperin M.Y."/>
            <person name="Jogler C."/>
        </authorList>
    </citation>
    <scope>NUCLEOTIDE SEQUENCE [LARGE SCALE GENOMIC DNA]</scope>
    <source>
        <strain evidence="1 2">Pla22</strain>
    </source>
</reference>
<sequence>MSPLESMSPFEFTMTNKPRTVVHEELRSVDRELLLAMRSGDAFDIGDLTESLGVTATAVRQRVERLLERGCLVREKVVSGRGRPTYRYIMTLEGHRRAGANPADLADSMWRTIIEIEDEELRESLLQTVATKLGQRFANVMDAHRSETQSEVTSLQHRFDHLSEVMASNHIAASVSCDGNLPVLDIESCPYPSLTEASDDRAMCKLEEKMLSEALGHPVHLSSCRLDGDQCCQFSAGPIATAIADTGQDNQSSTATV</sequence>
<dbReference type="SUPFAM" id="SSF46785">
    <property type="entry name" value="Winged helix' DNA-binding domain"/>
    <property type="match status" value="1"/>
</dbReference>
<organism evidence="1 2">
    <name type="scientific">Rubripirellula amarantea</name>
    <dbReference type="NCBI Taxonomy" id="2527999"/>
    <lineage>
        <taxon>Bacteria</taxon>
        <taxon>Pseudomonadati</taxon>
        <taxon>Planctomycetota</taxon>
        <taxon>Planctomycetia</taxon>
        <taxon>Pirellulales</taxon>
        <taxon>Pirellulaceae</taxon>
        <taxon>Rubripirellula</taxon>
    </lineage>
</organism>
<evidence type="ECO:0000313" key="1">
    <source>
        <dbReference type="EMBL" id="TWT49455.1"/>
    </source>
</evidence>
<evidence type="ECO:0000313" key="2">
    <source>
        <dbReference type="Proteomes" id="UP000316598"/>
    </source>
</evidence>
<dbReference type="AlphaFoldDB" id="A0A5C5WH86"/>
<dbReference type="EMBL" id="SJPI01000003">
    <property type="protein sequence ID" value="TWT49455.1"/>
    <property type="molecule type" value="Genomic_DNA"/>
</dbReference>